<dbReference type="PANTHER" id="PTHR41786:SF1">
    <property type="entry name" value="6-HYDROXYMETHYLPTERIN DIPHOSPHOKINASE MPTE-LIKE DOMAIN-CONTAINING PROTEIN"/>
    <property type="match status" value="1"/>
</dbReference>
<evidence type="ECO:0000313" key="4">
    <source>
        <dbReference type="Proteomes" id="UP000290657"/>
    </source>
</evidence>
<name>A0A4Q0XQP9_9BACT</name>
<accession>A0A4Q0XQP9</accession>
<dbReference type="InterPro" id="IPR045376">
    <property type="entry name" value="Maf_N"/>
</dbReference>
<feature type="domain" description="6-hydroxymethylpterin diphosphokinase MptE-like" evidence="1">
    <location>
        <begin position="257"/>
        <end position="415"/>
    </location>
</feature>
<sequence>MNKQQEFEQLQQTLQQIFIKNFNFFKTTYPHLYQQIIEFENLHIENHSIEFINDSFQLINVNNKQTYYSMDPFVEAKQRLNAFSFSNAFAMIKLDAIKKERHYENEINAYEYLNEYIEHINENNINHAIQKFVFIGTLLGVHLNDFHAQFQAKSYLIIEPDIEIFRLSMFMTDYTELAKDASLHFCIAQSSLEFNTTIQKFLQDKQEFNHLIHYELSHKTYEHYLETLSLQLTQFSEMRYPFSEYLISLKRGYEYFLKEHKPILNLSTNYSFFNDKPVILLGAGPSLGENIQWLQEHKDTFIIVAASATLKQLELHNINPDIVILIEGKHEVITQFPETNQIFEKSIILSSIKIDAAVYARLKNNPIFFMQNTLELFFENGFFSGITVGDVGIDVLLKLGSNELYLLGIDAAISKTGATYVNTHPSSSSVDLTQTKDSPSVDFEKDIHYVKGNFEDEVPTFTEYFEMIEHLKERLAHLNSDTRIYNLSDGAYFYNTTPRHPNDIVFSEDSFDKQSLHKELKIFLESHSKHQMNEKDIKAIQKEKKVLKKLISLKTDTNIYKNFLQLKRKFEYSIVMSIVNKYFNLTNPYYNFFEDKSVVEPIRQKQIETLFQKIDSIYSDIKER</sequence>
<evidence type="ECO:0000259" key="2">
    <source>
        <dbReference type="Pfam" id="PF20157"/>
    </source>
</evidence>
<dbReference type="EMBL" id="PDKN01000007">
    <property type="protein sequence ID" value="RXJ55363.1"/>
    <property type="molecule type" value="Genomic_DNA"/>
</dbReference>
<proteinExistence type="predicted"/>
<evidence type="ECO:0000313" key="3">
    <source>
        <dbReference type="EMBL" id="RXJ55363.1"/>
    </source>
</evidence>
<dbReference type="InterPro" id="IPR002826">
    <property type="entry name" value="MptE-like"/>
</dbReference>
<dbReference type="RefSeq" id="WP_128996647.1">
    <property type="nucleotide sequence ID" value="NZ_PDKN01000007.1"/>
</dbReference>
<dbReference type="AlphaFoldDB" id="A0A4Q0XQP9"/>
<comment type="caution">
    <text evidence="3">The sequence shown here is derived from an EMBL/GenBank/DDBJ whole genome shotgun (WGS) entry which is preliminary data.</text>
</comment>
<dbReference type="Proteomes" id="UP000290657">
    <property type="component" value="Unassembled WGS sequence"/>
</dbReference>
<evidence type="ECO:0008006" key="5">
    <source>
        <dbReference type="Google" id="ProtNLM"/>
    </source>
</evidence>
<keyword evidence="4" id="KW-1185">Reference proteome</keyword>
<organism evidence="3 4">
    <name type="scientific">Candidatus Marinarcus aquaticus</name>
    <dbReference type="NCBI Taxonomy" id="2044504"/>
    <lineage>
        <taxon>Bacteria</taxon>
        <taxon>Pseudomonadati</taxon>
        <taxon>Campylobacterota</taxon>
        <taxon>Epsilonproteobacteria</taxon>
        <taxon>Campylobacterales</taxon>
        <taxon>Arcobacteraceae</taxon>
        <taxon>Candidatus Marinarcus</taxon>
    </lineage>
</organism>
<dbReference type="OrthoDB" id="5291305at2"/>
<protein>
    <recommendedName>
        <fullName evidence="5">Motility associated factor glycosyltransferase family protein</fullName>
    </recommendedName>
</protein>
<dbReference type="Pfam" id="PF01973">
    <property type="entry name" value="MptE-like"/>
    <property type="match status" value="1"/>
</dbReference>
<gene>
    <name evidence="3" type="ORF">CRV04_09665</name>
</gene>
<reference evidence="3 4" key="1">
    <citation type="submission" date="2017-10" db="EMBL/GenBank/DDBJ databases">
        <title>Genomics of the genus Arcobacter.</title>
        <authorList>
            <person name="Perez-Cataluna A."/>
            <person name="Figueras M.J."/>
        </authorList>
    </citation>
    <scope>NUCLEOTIDE SEQUENCE [LARGE SCALE GENOMIC DNA]</scope>
    <source>
        <strain evidence="3 4">CECT 8987</strain>
    </source>
</reference>
<dbReference type="PANTHER" id="PTHR41786">
    <property type="entry name" value="MOTILITY ACCESSORY FACTOR MAF"/>
    <property type="match status" value="1"/>
</dbReference>
<dbReference type="Pfam" id="PF20157">
    <property type="entry name" value="Maf_flag10_N"/>
    <property type="match status" value="1"/>
</dbReference>
<feature type="domain" description="Glycosyltransferase Maf N-terminal" evidence="2">
    <location>
        <begin position="18"/>
        <end position="208"/>
    </location>
</feature>
<evidence type="ECO:0000259" key="1">
    <source>
        <dbReference type="Pfam" id="PF01973"/>
    </source>
</evidence>